<evidence type="ECO:0000313" key="1">
    <source>
        <dbReference type="EMBL" id="TFK20732.1"/>
    </source>
</evidence>
<accession>A0A5C3KKP0</accession>
<sequence>MDALKDIASLALEQPLSLAIPTYRLLKSNQPPGELESKQIAKRLGKLNPANKQHERRASRILKAIISPTRRVPPELLEQIFEAAVQLDREEHGLSDKAHSSLVSISETCCLWNSVARSTPFLWRQLPSADFADLSDTTKVASRVDAAISRYLPLSRNDPIIFRYATSRYTAREPDMQLLSESTLKSLMEVSNRWGYVEIQARFDKLAATLRPIKGNITSLHTLSIAPDPYDNGPISRSPYDVFSDAPKLAEVQYNMPSSSTDPDTQPHCISLLFKLPWTQLTSYSERSSPSNTAFDTMCSSTKKLETLVIRATPVLSLSPTPATPLHPRTVMHSLLSFELEVPMWQAPTFLDSLVCPSLQHLKVAGERRTSRYMSPSTSEKMKGDIDALSSSIYTFLVESDISHCLTTLWLYFGGYQEAEVLYPLLAAAHALVQLDLQLDDLENLGQLTSVLLGTENGSKMSSRPMTTSPLLRFITLHLGDKDPDLVFKVHRQAIFEAVNVACSTRFSQQEQDWGDTDRPALERFGITSCCPSLTNTYWLAFEGLLPSSYIPQMNQEGTEEWLMKSWKMNLWSYVHPLVQNRFHVGHSAYQWAAAGVLPRASKSVAMANIHSTIKQMEKHTVISWKNLLRTQIIELLEAFVHVPPLSMELDARKLAQYQKRTRHIVERWKHLSSDWYRGQSRWARHGEGVLVYRYCSSNAPLPQPPKLCQDSVFSYMS</sequence>
<dbReference type="STRING" id="230819.A0A5C3KKP0"/>
<gene>
    <name evidence="1" type="ORF">FA15DRAFT_673198</name>
</gene>
<proteinExistence type="predicted"/>
<reference evidence="1 2" key="1">
    <citation type="journal article" date="2019" name="Nat. Ecol. Evol.">
        <title>Megaphylogeny resolves global patterns of mushroom evolution.</title>
        <authorList>
            <person name="Varga T."/>
            <person name="Krizsan K."/>
            <person name="Foldi C."/>
            <person name="Dima B."/>
            <person name="Sanchez-Garcia M."/>
            <person name="Sanchez-Ramirez S."/>
            <person name="Szollosi G.J."/>
            <person name="Szarkandi J.G."/>
            <person name="Papp V."/>
            <person name="Albert L."/>
            <person name="Andreopoulos W."/>
            <person name="Angelini C."/>
            <person name="Antonin V."/>
            <person name="Barry K.W."/>
            <person name="Bougher N.L."/>
            <person name="Buchanan P."/>
            <person name="Buyck B."/>
            <person name="Bense V."/>
            <person name="Catcheside P."/>
            <person name="Chovatia M."/>
            <person name="Cooper J."/>
            <person name="Damon W."/>
            <person name="Desjardin D."/>
            <person name="Finy P."/>
            <person name="Geml J."/>
            <person name="Haridas S."/>
            <person name="Hughes K."/>
            <person name="Justo A."/>
            <person name="Karasinski D."/>
            <person name="Kautmanova I."/>
            <person name="Kiss B."/>
            <person name="Kocsube S."/>
            <person name="Kotiranta H."/>
            <person name="LaButti K.M."/>
            <person name="Lechner B.E."/>
            <person name="Liimatainen K."/>
            <person name="Lipzen A."/>
            <person name="Lukacs Z."/>
            <person name="Mihaltcheva S."/>
            <person name="Morgado L.N."/>
            <person name="Niskanen T."/>
            <person name="Noordeloos M.E."/>
            <person name="Ohm R.A."/>
            <person name="Ortiz-Santana B."/>
            <person name="Ovrebo C."/>
            <person name="Racz N."/>
            <person name="Riley R."/>
            <person name="Savchenko A."/>
            <person name="Shiryaev A."/>
            <person name="Soop K."/>
            <person name="Spirin V."/>
            <person name="Szebenyi C."/>
            <person name="Tomsovsky M."/>
            <person name="Tulloss R.E."/>
            <person name="Uehling J."/>
            <person name="Grigoriev I.V."/>
            <person name="Vagvolgyi C."/>
            <person name="Papp T."/>
            <person name="Martin F.M."/>
            <person name="Miettinen O."/>
            <person name="Hibbett D.S."/>
            <person name="Nagy L.G."/>
        </authorList>
    </citation>
    <scope>NUCLEOTIDE SEQUENCE [LARGE SCALE GENOMIC DNA]</scope>
    <source>
        <strain evidence="1 2">CBS 121175</strain>
    </source>
</reference>
<dbReference type="AlphaFoldDB" id="A0A5C3KKP0"/>
<organism evidence="1 2">
    <name type="scientific">Coprinopsis marcescibilis</name>
    <name type="common">Agaric fungus</name>
    <name type="synonym">Psathyrella marcescibilis</name>
    <dbReference type="NCBI Taxonomy" id="230819"/>
    <lineage>
        <taxon>Eukaryota</taxon>
        <taxon>Fungi</taxon>
        <taxon>Dikarya</taxon>
        <taxon>Basidiomycota</taxon>
        <taxon>Agaricomycotina</taxon>
        <taxon>Agaricomycetes</taxon>
        <taxon>Agaricomycetidae</taxon>
        <taxon>Agaricales</taxon>
        <taxon>Agaricineae</taxon>
        <taxon>Psathyrellaceae</taxon>
        <taxon>Coprinopsis</taxon>
    </lineage>
</organism>
<dbReference type="OrthoDB" id="3365698at2759"/>
<dbReference type="Proteomes" id="UP000307440">
    <property type="component" value="Unassembled WGS sequence"/>
</dbReference>
<keyword evidence="2" id="KW-1185">Reference proteome</keyword>
<evidence type="ECO:0000313" key="2">
    <source>
        <dbReference type="Proteomes" id="UP000307440"/>
    </source>
</evidence>
<name>A0A5C3KKP0_COPMA</name>
<protein>
    <submittedName>
        <fullName evidence="1">Uncharacterized protein</fullName>
    </submittedName>
</protein>
<dbReference type="EMBL" id="ML210289">
    <property type="protein sequence ID" value="TFK20732.1"/>
    <property type="molecule type" value="Genomic_DNA"/>
</dbReference>